<dbReference type="Gene3D" id="3.30.565.10">
    <property type="entry name" value="Histidine kinase-like ATPase, C-terminal domain"/>
    <property type="match status" value="1"/>
</dbReference>
<sequence>MKIFYQQVIAFFTVILTLLVILGFSFFHLMKENVYRNTWFQLENYAHSLKSSGTLRLLEVDDSRESLIVNQTKLESFDELLQGQGVHMTIYTKRDEIIYPNNAFKASISKKEWKKLKQGKIIYRKFDIAGRRVKKKMVKPTTNLDVSLPEPPEKLDSAYSTERQQLTDIFVPCFNARKELVAVISLGSIASNIKEAVTAVEVNLLYALLISAALGLIVSFILAHYMTKKIRRLQSATKQIADGNFDVAIKNRGKDELDELAHDFNRMASSLAASNKEIERQEELRLRFMADAAHEMRTPLTTINGILEGLAYDVIPEESKEKSITLMQNETKRLIRLVNENLDYEKIRSGVIVLNQTELNASEIIKNIAKQLEAKAQENNDCFELALPDELPIYADYDRLVQIVFNITQNAIQFTQNGTIGFSGERGYRETVIRIYDTGMGMTSEQVQNIWERYYKADPSRTNKKYGESGLGLSIVKQLVDLHQAQIEVQSQVGKGTTFTMTFPDKQA</sequence>
<evidence type="ECO:0000256" key="6">
    <source>
        <dbReference type="ARBA" id="ARBA00022777"/>
    </source>
</evidence>
<dbReference type="SMART" id="SM00387">
    <property type="entry name" value="HATPase_c"/>
    <property type="match status" value="1"/>
</dbReference>
<dbReference type="Pfam" id="PF00512">
    <property type="entry name" value="HisKA"/>
    <property type="match status" value="1"/>
</dbReference>
<keyword evidence="5" id="KW-0808">Transferase</keyword>
<dbReference type="EMBL" id="AZFH01000036">
    <property type="protein sequence ID" value="KRL81484.1"/>
    <property type="molecule type" value="Genomic_DNA"/>
</dbReference>
<proteinExistence type="predicted"/>
<dbReference type="InterPro" id="IPR003661">
    <property type="entry name" value="HisK_dim/P_dom"/>
</dbReference>
<name>A0A0R1TJG8_9LACO</name>
<evidence type="ECO:0000256" key="2">
    <source>
        <dbReference type="ARBA" id="ARBA00004370"/>
    </source>
</evidence>
<dbReference type="PROSITE" id="PS50885">
    <property type="entry name" value="HAMP"/>
    <property type="match status" value="1"/>
</dbReference>
<dbReference type="SMART" id="SM00304">
    <property type="entry name" value="HAMP"/>
    <property type="match status" value="1"/>
</dbReference>
<feature type="domain" description="Histidine kinase" evidence="10">
    <location>
        <begin position="291"/>
        <end position="507"/>
    </location>
</feature>
<dbReference type="CDD" id="cd06225">
    <property type="entry name" value="HAMP"/>
    <property type="match status" value="1"/>
</dbReference>
<evidence type="ECO:0000256" key="5">
    <source>
        <dbReference type="ARBA" id="ARBA00022679"/>
    </source>
</evidence>
<keyword evidence="9" id="KW-0812">Transmembrane</keyword>
<feature type="domain" description="HAMP" evidence="11">
    <location>
        <begin position="224"/>
        <end position="276"/>
    </location>
</feature>
<evidence type="ECO:0000256" key="7">
    <source>
        <dbReference type="ARBA" id="ARBA00023012"/>
    </source>
</evidence>
<feature type="transmembrane region" description="Helical" evidence="9">
    <location>
        <begin position="204"/>
        <end position="225"/>
    </location>
</feature>
<dbReference type="SUPFAM" id="SSF158472">
    <property type="entry name" value="HAMP domain-like"/>
    <property type="match status" value="1"/>
</dbReference>
<dbReference type="RefSeq" id="WP_025020716.1">
    <property type="nucleotide sequence ID" value="NZ_AZFH01000036.1"/>
</dbReference>
<dbReference type="PATRIC" id="fig|1423740.3.peg.1821"/>
<dbReference type="InterPro" id="IPR003594">
    <property type="entry name" value="HATPase_dom"/>
</dbReference>
<dbReference type="PANTHER" id="PTHR45453:SF1">
    <property type="entry name" value="PHOSPHATE REGULON SENSOR PROTEIN PHOR"/>
    <property type="match status" value="1"/>
</dbReference>
<dbReference type="GO" id="GO:0005886">
    <property type="term" value="C:plasma membrane"/>
    <property type="evidence" value="ECO:0007669"/>
    <property type="project" value="TreeGrafter"/>
</dbReference>
<dbReference type="Gene3D" id="6.10.340.10">
    <property type="match status" value="1"/>
</dbReference>
<dbReference type="STRING" id="1423740.FC36_GL001687"/>
<dbReference type="SMART" id="SM00388">
    <property type="entry name" value="HisKA"/>
    <property type="match status" value="1"/>
</dbReference>
<keyword evidence="8 9" id="KW-0472">Membrane</keyword>
<protein>
    <recommendedName>
        <fullName evidence="3">histidine kinase</fullName>
        <ecNumber evidence="3">2.7.13.3</ecNumber>
    </recommendedName>
</protein>
<keyword evidence="6 12" id="KW-0418">Kinase</keyword>
<keyword evidence="9" id="KW-1133">Transmembrane helix</keyword>
<evidence type="ECO:0000256" key="4">
    <source>
        <dbReference type="ARBA" id="ARBA00022553"/>
    </source>
</evidence>
<reference evidence="12 13" key="1">
    <citation type="journal article" date="2015" name="Genome Announc.">
        <title>Expanding the biotechnology potential of lactobacilli through comparative genomics of 213 strains and associated genera.</title>
        <authorList>
            <person name="Sun Z."/>
            <person name="Harris H.M."/>
            <person name="McCann A."/>
            <person name="Guo C."/>
            <person name="Argimon S."/>
            <person name="Zhang W."/>
            <person name="Yang X."/>
            <person name="Jeffery I.B."/>
            <person name="Cooney J.C."/>
            <person name="Kagawa T.F."/>
            <person name="Liu W."/>
            <person name="Song Y."/>
            <person name="Salvetti E."/>
            <person name="Wrobel A."/>
            <person name="Rasinkangas P."/>
            <person name="Parkhill J."/>
            <person name="Rea M.C."/>
            <person name="O'Sullivan O."/>
            <person name="Ritari J."/>
            <person name="Douillard F.P."/>
            <person name="Paul Ross R."/>
            <person name="Yang R."/>
            <person name="Briner A.E."/>
            <person name="Felis G.E."/>
            <person name="de Vos W.M."/>
            <person name="Barrangou R."/>
            <person name="Klaenhammer T.R."/>
            <person name="Caufield P.W."/>
            <person name="Cui Y."/>
            <person name="Zhang H."/>
            <person name="O'Toole P.W."/>
        </authorList>
    </citation>
    <scope>NUCLEOTIDE SEQUENCE [LARGE SCALE GENOMIC DNA]</scope>
    <source>
        <strain evidence="12 13">DSM 15833</strain>
    </source>
</reference>
<dbReference type="CDD" id="cd00082">
    <property type="entry name" value="HisKA"/>
    <property type="match status" value="1"/>
</dbReference>
<dbReference type="PRINTS" id="PR00344">
    <property type="entry name" value="BCTRLSENSOR"/>
</dbReference>
<dbReference type="PANTHER" id="PTHR45453">
    <property type="entry name" value="PHOSPHATE REGULON SENSOR PROTEIN PHOR"/>
    <property type="match status" value="1"/>
</dbReference>
<dbReference type="FunFam" id="1.10.287.130:FF:000001">
    <property type="entry name" value="Two-component sensor histidine kinase"/>
    <property type="match status" value="1"/>
</dbReference>
<evidence type="ECO:0000256" key="9">
    <source>
        <dbReference type="SAM" id="Phobius"/>
    </source>
</evidence>
<dbReference type="InterPro" id="IPR004358">
    <property type="entry name" value="Sig_transdc_His_kin-like_C"/>
</dbReference>
<comment type="caution">
    <text evidence="12">The sequence shown here is derived from an EMBL/GenBank/DDBJ whole genome shotgun (WGS) entry which is preliminary data.</text>
</comment>
<dbReference type="OrthoDB" id="3436at2"/>
<comment type="subcellular location">
    <subcellularLocation>
        <location evidence="2">Membrane</location>
    </subcellularLocation>
</comment>
<evidence type="ECO:0000256" key="3">
    <source>
        <dbReference type="ARBA" id="ARBA00012438"/>
    </source>
</evidence>
<dbReference type="InterPro" id="IPR036890">
    <property type="entry name" value="HATPase_C_sf"/>
</dbReference>
<gene>
    <name evidence="12" type="ORF">FC36_GL001687</name>
</gene>
<dbReference type="InterPro" id="IPR036097">
    <property type="entry name" value="HisK_dim/P_sf"/>
</dbReference>
<dbReference type="FunFam" id="3.30.565.10:FF:000006">
    <property type="entry name" value="Sensor histidine kinase WalK"/>
    <property type="match status" value="1"/>
</dbReference>
<organism evidence="12 13">
    <name type="scientific">Ligilactobacillus equi DSM 15833 = JCM 10991</name>
    <dbReference type="NCBI Taxonomy" id="1423740"/>
    <lineage>
        <taxon>Bacteria</taxon>
        <taxon>Bacillati</taxon>
        <taxon>Bacillota</taxon>
        <taxon>Bacilli</taxon>
        <taxon>Lactobacillales</taxon>
        <taxon>Lactobacillaceae</taxon>
        <taxon>Ligilactobacillus</taxon>
    </lineage>
</organism>
<dbReference type="Gene3D" id="1.10.287.130">
    <property type="match status" value="1"/>
</dbReference>
<evidence type="ECO:0000259" key="11">
    <source>
        <dbReference type="PROSITE" id="PS50885"/>
    </source>
</evidence>
<dbReference type="SUPFAM" id="SSF55874">
    <property type="entry name" value="ATPase domain of HSP90 chaperone/DNA topoisomerase II/histidine kinase"/>
    <property type="match status" value="1"/>
</dbReference>
<keyword evidence="4" id="KW-0597">Phosphoprotein</keyword>
<dbReference type="EC" id="2.7.13.3" evidence="3"/>
<dbReference type="InterPro" id="IPR050351">
    <property type="entry name" value="BphY/WalK/GraS-like"/>
</dbReference>
<feature type="transmembrane region" description="Helical" evidence="9">
    <location>
        <begin position="9"/>
        <end position="30"/>
    </location>
</feature>
<evidence type="ECO:0000259" key="10">
    <source>
        <dbReference type="PROSITE" id="PS50109"/>
    </source>
</evidence>
<keyword evidence="7" id="KW-0902">Two-component regulatory system</keyword>
<dbReference type="InterPro" id="IPR003660">
    <property type="entry name" value="HAMP_dom"/>
</dbReference>
<dbReference type="CDD" id="cd00075">
    <property type="entry name" value="HATPase"/>
    <property type="match status" value="1"/>
</dbReference>
<evidence type="ECO:0000256" key="1">
    <source>
        <dbReference type="ARBA" id="ARBA00000085"/>
    </source>
</evidence>
<accession>A0A0R1TJG8</accession>
<dbReference type="AlphaFoldDB" id="A0A0R1TJG8"/>
<dbReference type="PROSITE" id="PS50109">
    <property type="entry name" value="HIS_KIN"/>
    <property type="match status" value="1"/>
</dbReference>
<dbReference type="Pfam" id="PF02518">
    <property type="entry name" value="HATPase_c"/>
    <property type="match status" value="1"/>
</dbReference>
<dbReference type="Pfam" id="PF00672">
    <property type="entry name" value="HAMP"/>
    <property type="match status" value="1"/>
</dbReference>
<dbReference type="Proteomes" id="UP000051048">
    <property type="component" value="Unassembled WGS sequence"/>
</dbReference>
<evidence type="ECO:0000313" key="13">
    <source>
        <dbReference type="Proteomes" id="UP000051048"/>
    </source>
</evidence>
<dbReference type="SUPFAM" id="SSF47384">
    <property type="entry name" value="Homodimeric domain of signal transducing histidine kinase"/>
    <property type="match status" value="1"/>
</dbReference>
<dbReference type="GO" id="GO:0016036">
    <property type="term" value="P:cellular response to phosphate starvation"/>
    <property type="evidence" value="ECO:0007669"/>
    <property type="project" value="TreeGrafter"/>
</dbReference>
<evidence type="ECO:0000313" key="12">
    <source>
        <dbReference type="EMBL" id="KRL81484.1"/>
    </source>
</evidence>
<dbReference type="InterPro" id="IPR005467">
    <property type="entry name" value="His_kinase_dom"/>
</dbReference>
<comment type="catalytic activity">
    <reaction evidence="1">
        <text>ATP + protein L-histidine = ADP + protein N-phospho-L-histidine.</text>
        <dbReference type="EC" id="2.7.13.3"/>
    </reaction>
</comment>
<dbReference type="GO" id="GO:0000155">
    <property type="term" value="F:phosphorelay sensor kinase activity"/>
    <property type="evidence" value="ECO:0007669"/>
    <property type="project" value="InterPro"/>
</dbReference>
<evidence type="ECO:0000256" key="8">
    <source>
        <dbReference type="ARBA" id="ARBA00023136"/>
    </source>
</evidence>
<dbReference type="GO" id="GO:0004721">
    <property type="term" value="F:phosphoprotein phosphatase activity"/>
    <property type="evidence" value="ECO:0007669"/>
    <property type="project" value="TreeGrafter"/>
</dbReference>